<dbReference type="CDD" id="cd03224">
    <property type="entry name" value="ABC_TM1139_LivF_branched"/>
    <property type="match status" value="1"/>
</dbReference>
<dbReference type="InterPro" id="IPR027417">
    <property type="entry name" value="P-loop_NTPase"/>
</dbReference>
<dbReference type="PANTHER" id="PTHR43820">
    <property type="entry name" value="HIGH-AFFINITY BRANCHED-CHAIN AMINO ACID TRANSPORT ATP-BINDING PROTEIN LIVF"/>
    <property type="match status" value="1"/>
</dbReference>
<evidence type="ECO:0000313" key="8">
    <source>
        <dbReference type="Proteomes" id="UP000617951"/>
    </source>
</evidence>
<dbReference type="PROSITE" id="PS50893">
    <property type="entry name" value="ABC_TRANSPORTER_2"/>
    <property type="match status" value="1"/>
</dbReference>
<dbReference type="AlphaFoldDB" id="A0A926HXE3"/>
<keyword evidence="3" id="KW-0547">Nucleotide-binding</keyword>
<dbReference type="GO" id="GO:0015658">
    <property type="term" value="F:branched-chain amino acid transmembrane transporter activity"/>
    <property type="evidence" value="ECO:0007669"/>
    <property type="project" value="InterPro"/>
</dbReference>
<dbReference type="GO" id="GO:0015807">
    <property type="term" value="P:L-amino acid transport"/>
    <property type="evidence" value="ECO:0007669"/>
    <property type="project" value="TreeGrafter"/>
</dbReference>
<dbReference type="PROSITE" id="PS00211">
    <property type="entry name" value="ABC_TRANSPORTER_1"/>
    <property type="match status" value="1"/>
</dbReference>
<evidence type="ECO:0000259" key="6">
    <source>
        <dbReference type="PROSITE" id="PS50893"/>
    </source>
</evidence>
<organism evidence="7 8">
    <name type="scientific">Guopingia tenuis</name>
    <dbReference type="NCBI Taxonomy" id="2763656"/>
    <lineage>
        <taxon>Bacteria</taxon>
        <taxon>Bacillati</taxon>
        <taxon>Bacillota</taxon>
        <taxon>Clostridia</taxon>
        <taxon>Christensenellales</taxon>
        <taxon>Christensenellaceae</taxon>
        <taxon>Guopingia</taxon>
    </lineage>
</organism>
<evidence type="ECO:0000256" key="3">
    <source>
        <dbReference type="ARBA" id="ARBA00022741"/>
    </source>
</evidence>
<dbReference type="InterPro" id="IPR030660">
    <property type="entry name" value="ABC_branched_ATPase_LivF/BraG"/>
</dbReference>
<protein>
    <submittedName>
        <fullName evidence="7">ABC transporter ATP-binding protein</fullName>
    </submittedName>
</protein>
<reference evidence="7" key="1">
    <citation type="submission" date="2020-08" db="EMBL/GenBank/DDBJ databases">
        <title>Genome public.</title>
        <authorList>
            <person name="Liu C."/>
            <person name="Sun Q."/>
        </authorList>
    </citation>
    <scope>NUCLEOTIDE SEQUENCE</scope>
    <source>
        <strain evidence="7">NSJ-63</strain>
    </source>
</reference>
<evidence type="ECO:0000256" key="2">
    <source>
        <dbReference type="ARBA" id="ARBA00022448"/>
    </source>
</evidence>
<dbReference type="InterPro" id="IPR003593">
    <property type="entry name" value="AAA+_ATPase"/>
</dbReference>
<evidence type="ECO:0000256" key="5">
    <source>
        <dbReference type="ARBA" id="ARBA00022970"/>
    </source>
</evidence>
<comment type="similarity">
    <text evidence="1">Belongs to the ABC transporter superfamily.</text>
</comment>
<dbReference type="GO" id="GO:0016887">
    <property type="term" value="F:ATP hydrolysis activity"/>
    <property type="evidence" value="ECO:0007669"/>
    <property type="project" value="InterPro"/>
</dbReference>
<evidence type="ECO:0000256" key="1">
    <source>
        <dbReference type="ARBA" id="ARBA00005417"/>
    </source>
</evidence>
<feature type="domain" description="ABC transporter" evidence="6">
    <location>
        <begin position="3"/>
        <end position="235"/>
    </location>
</feature>
<dbReference type="InterPro" id="IPR052156">
    <property type="entry name" value="BCAA_Transport_ATP-bd_LivF"/>
</dbReference>
<dbReference type="SUPFAM" id="SSF52540">
    <property type="entry name" value="P-loop containing nucleoside triphosphate hydrolases"/>
    <property type="match status" value="1"/>
</dbReference>
<dbReference type="InterPro" id="IPR017871">
    <property type="entry name" value="ABC_transporter-like_CS"/>
</dbReference>
<keyword evidence="5" id="KW-0029">Amino-acid transport</keyword>
<dbReference type="GO" id="GO:0005524">
    <property type="term" value="F:ATP binding"/>
    <property type="evidence" value="ECO:0007669"/>
    <property type="project" value="UniProtKB-KW"/>
</dbReference>
<evidence type="ECO:0000313" key="7">
    <source>
        <dbReference type="EMBL" id="MBC8539283.1"/>
    </source>
</evidence>
<dbReference type="InterPro" id="IPR003439">
    <property type="entry name" value="ABC_transporter-like_ATP-bd"/>
</dbReference>
<gene>
    <name evidence="7" type="ORF">H8693_10135</name>
</gene>
<keyword evidence="4 7" id="KW-0067">ATP-binding</keyword>
<keyword evidence="8" id="KW-1185">Reference proteome</keyword>
<dbReference type="RefSeq" id="WP_249280878.1">
    <property type="nucleotide sequence ID" value="NZ_JACRSS010000006.1"/>
</dbReference>
<dbReference type="PIRSF" id="PIRSF039137">
    <property type="entry name" value="ABC_branched_ATPase"/>
    <property type="match status" value="1"/>
</dbReference>
<dbReference type="Gene3D" id="3.40.50.300">
    <property type="entry name" value="P-loop containing nucleotide triphosphate hydrolases"/>
    <property type="match status" value="1"/>
</dbReference>
<comment type="caution">
    <text evidence="7">The sequence shown here is derived from an EMBL/GenBank/DDBJ whole genome shotgun (WGS) entry which is preliminary data.</text>
</comment>
<name>A0A926HXE3_9FIRM</name>
<keyword evidence="2" id="KW-0813">Transport</keyword>
<evidence type="ECO:0000256" key="4">
    <source>
        <dbReference type="ARBA" id="ARBA00022840"/>
    </source>
</evidence>
<dbReference type="EMBL" id="JACRSS010000006">
    <property type="protein sequence ID" value="MBC8539283.1"/>
    <property type="molecule type" value="Genomic_DNA"/>
</dbReference>
<dbReference type="SMART" id="SM00382">
    <property type="entry name" value="AAA"/>
    <property type="match status" value="1"/>
</dbReference>
<dbReference type="Proteomes" id="UP000617951">
    <property type="component" value="Unassembled WGS sequence"/>
</dbReference>
<proteinExistence type="inferred from homology"/>
<sequence length="235" mass="25917">MLLKTDNICTNYGAVEAIRNINMYVEEGEVVAFIGHNGAGKTTLLKTISGLLRPVKGTVTWMGENITGRPPEKIVRAGISQCPEGRQVFAESTVYQNMEMGAYTRKDKQAIREDIEKYEEIFPILKERRSQKAGLLSGGEQQMLAIARSLMSRPKLLMLDEPSLGLAPVVVNDVYDVIQKIKQQGVTILLVEQNAMKALEVSDRAYVISTGEIALEGKSEELLQNDAVKKAYLGG</sequence>
<accession>A0A926HXE3</accession>
<dbReference type="PANTHER" id="PTHR43820:SF4">
    <property type="entry name" value="HIGH-AFFINITY BRANCHED-CHAIN AMINO ACID TRANSPORT ATP-BINDING PROTEIN LIVF"/>
    <property type="match status" value="1"/>
</dbReference>
<dbReference type="Pfam" id="PF00005">
    <property type="entry name" value="ABC_tran"/>
    <property type="match status" value="1"/>
</dbReference>